<reference evidence="1" key="1">
    <citation type="submission" date="2019-08" db="EMBL/GenBank/DDBJ databases">
        <title>The improved chromosome-level genome for the pearl oyster Pinctada fucata martensii using PacBio sequencing and Hi-C.</title>
        <authorList>
            <person name="Zheng Z."/>
        </authorList>
    </citation>
    <scope>NUCLEOTIDE SEQUENCE</scope>
    <source>
        <strain evidence="1">ZZ-2019</strain>
        <tissue evidence="1">Adductor muscle</tissue>
    </source>
</reference>
<dbReference type="AlphaFoldDB" id="A0AA88XQN7"/>
<sequence length="329" mass="37955">MGAGLHGYNGVNPKVGIKIWNCFVKPRMIFGLEFLTPRKQDLYKLNQYHKKVLKQLMSLPERTADAAVYILSGEIPIEADVDKKILSQLMNIFRGGGIEKEIALRQLAMKDKNSNSWFIYAAKTLEKYDLPSIYDLIEDPVSKEKWKQIVKSAVNTKWIGIIKLQAKGKSSMKYISDDQYKAGRVHFIWQDVSDDTLAVKKAGIKAKLISGGYQLQENIFKQNKKIEKARCKLCNQEDEDIYHFILGCAVLSEVRKNFMEKIYLLLESKGLKNFYKINQRLMLQLILDVKSPLTPLQLHYEHDTHEIESISRGLIYALHSRRMALLKDE</sequence>
<comment type="caution">
    <text evidence="1">The sequence shown here is derived from an EMBL/GenBank/DDBJ whole genome shotgun (WGS) entry which is preliminary data.</text>
</comment>
<evidence type="ECO:0000313" key="1">
    <source>
        <dbReference type="EMBL" id="KAK3088644.1"/>
    </source>
</evidence>
<evidence type="ECO:0000313" key="2">
    <source>
        <dbReference type="Proteomes" id="UP001186944"/>
    </source>
</evidence>
<evidence type="ECO:0008006" key="3">
    <source>
        <dbReference type="Google" id="ProtNLM"/>
    </source>
</evidence>
<proteinExistence type="predicted"/>
<protein>
    <recommendedName>
        <fullName evidence="3">Reverse transcriptase zinc-binding domain-containing protein</fullName>
    </recommendedName>
</protein>
<name>A0AA88XQN7_PINIB</name>
<dbReference type="Proteomes" id="UP001186944">
    <property type="component" value="Unassembled WGS sequence"/>
</dbReference>
<keyword evidence="2" id="KW-1185">Reference proteome</keyword>
<accession>A0AA88XQN7</accession>
<dbReference type="EMBL" id="VSWD01000011">
    <property type="protein sequence ID" value="KAK3088644.1"/>
    <property type="molecule type" value="Genomic_DNA"/>
</dbReference>
<gene>
    <name evidence="1" type="ORF">FSP39_021840</name>
</gene>
<organism evidence="1 2">
    <name type="scientific">Pinctada imbricata</name>
    <name type="common">Atlantic pearl-oyster</name>
    <name type="synonym">Pinctada martensii</name>
    <dbReference type="NCBI Taxonomy" id="66713"/>
    <lineage>
        <taxon>Eukaryota</taxon>
        <taxon>Metazoa</taxon>
        <taxon>Spiralia</taxon>
        <taxon>Lophotrochozoa</taxon>
        <taxon>Mollusca</taxon>
        <taxon>Bivalvia</taxon>
        <taxon>Autobranchia</taxon>
        <taxon>Pteriomorphia</taxon>
        <taxon>Pterioida</taxon>
        <taxon>Pterioidea</taxon>
        <taxon>Pteriidae</taxon>
        <taxon>Pinctada</taxon>
    </lineage>
</organism>